<protein>
    <submittedName>
        <fullName evidence="2">Uncharacterized protein</fullName>
    </submittedName>
</protein>
<accession>A0A6J4H1I5</accession>
<proteinExistence type="predicted"/>
<dbReference type="AlphaFoldDB" id="A0A6J4H1I5"/>
<organism evidence="2">
    <name type="scientific">uncultured Acidimicrobiales bacterium</name>
    <dbReference type="NCBI Taxonomy" id="310071"/>
    <lineage>
        <taxon>Bacteria</taxon>
        <taxon>Bacillati</taxon>
        <taxon>Actinomycetota</taxon>
        <taxon>Acidimicrobiia</taxon>
        <taxon>Acidimicrobiales</taxon>
        <taxon>environmental samples</taxon>
    </lineage>
</organism>
<keyword evidence="1" id="KW-0812">Transmembrane</keyword>
<reference evidence="2" key="1">
    <citation type="submission" date="2020-02" db="EMBL/GenBank/DDBJ databases">
        <authorList>
            <person name="Meier V. D."/>
        </authorList>
    </citation>
    <scope>NUCLEOTIDE SEQUENCE</scope>
    <source>
        <strain evidence="2">AVDCRST_MAG10</strain>
    </source>
</reference>
<name>A0A6J4H1I5_9ACTN</name>
<keyword evidence="1" id="KW-0472">Membrane</keyword>
<evidence type="ECO:0000313" key="2">
    <source>
        <dbReference type="EMBL" id="CAA9211756.1"/>
    </source>
</evidence>
<keyword evidence="1" id="KW-1133">Transmembrane helix</keyword>
<gene>
    <name evidence="2" type="ORF">AVDCRST_MAG10-155</name>
</gene>
<sequence>MRLPPDRKEGPLDAVGFVLFLVSWVIPIAVLVYVLRALNTIVLGIRSVNQAAQRSAAALERMEARGSGPG</sequence>
<feature type="transmembrane region" description="Helical" evidence="1">
    <location>
        <begin position="14"/>
        <end position="35"/>
    </location>
</feature>
<evidence type="ECO:0000256" key="1">
    <source>
        <dbReference type="SAM" id="Phobius"/>
    </source>
</evidence>
<dbReference type="EMBL" id="CADCTB010000009">
    <property type="protein sequence ID" value="CAA9211756.1"/>
    <property type="molecule type" value="Genomic_DNA"/>
</dbReference>